<reference evidence="3 4" key="1">
    <citation type="submission" date="2018-01" db="EMBL/GenBank/DDBJ databases">
        <title>Genomic Sequence of Chromobacterium MWU13-2610 from wild cranberry bogs within the Cape Cod National Seashore.</title>
        <authorList>
            <person name="O'Hara-Hanley K."/>
            <person name="Soby S."/>
            <person name="Harrison A."/>
        </authorList>
    </citation>
    <scope>NUCLEOTIDE SEQUENCE [LARGE SCALE GENOMIC DNA]</scope>
    <source>
        <strain evidence="3 4">MWU13-2610</strain>
    </source>
</reference>
<dbReference type="SUPFAM" id="SSF53756">
    <property type="entry name" value="UDP-Glycosyltransferase/glycogen phosphorylase"/>
    <property type="match status" value="1"/>
</dbReference>
<sequence>MDRTLEVAGSHPAAADDDQPLLVLACSGTGGDILPFIALGQQLAARGHRVRLLVPAYHVAWVRGHGLSCEGFGSAQAFQAHLDNPDLWDARKGFGVAWQSVAPHLLVLRQLAARESGHCVLLCHPIMLAAAHLAKAAYPDLQVAALYLSPSGLCSSHEFPVMGARPLPAWLPVSWKRQLWRGIDRLALSPVALPAINAARQALNLPPLDSFRRLLSETPDAVIGLFPDWFAATQPDWPSRYVEAGFPPDPIEQATELSTELQAFLAAGPAPIAFTPGTGHKHARAYFEAALAALAACGRRGIFLTPYPEQLPAALPPEVIWQSRAPFARLLPEVAALAHHGGVGSCAAAFRAGVPQLICPYAFDQFDNAWRARRLGVAETVLAGKLDAKKMSAALQRLLASDKVAQACAKTSRLARVDALPLAERVEQALTLQAKR</sequence>
<organism evidence="3 4">
    <name type="scientific">Chromobacterium sinusclupearum</name>
    <dbReference type="NCBI Taxonomy" id="2077146"/>
    <lineage>
        <taxon>Bacteria</taxon>
        <taxon>Pseudomonadati</taxon>
        <taxon>Pseudomonadota</taxon>
        <taxon>Betaproteobacteria</taxon>
        <taxon>Neisseriales</taxon>
        <taxon>Chromobacteriaceae</taxon>
        <taxon>Chromobacterium</taxon>
    </lineage>
</organism>
<dbReference type="Pfam" id="PF03033">
    <property type="entry name" value="Glyco_transf_28"/>
    <property type="match status" value="1"/>
</dbReference>
<dbReference type="AlphaFoldDB" id="A0A2K4MLI6"/>
<proteinExistence type="predicted"/>
<evidence type="ECO:0000313" key="3">
    <source>
        <dbReference type="EMBL" id="POA97947.1"/>
    </source>
</evidence>
<dbReference type="RefSeq" id="WP_103320936.1">
    <property type="nucleotide sequence ID" value="NZ_PPTF01000068.1"/>
</dbReference>
<comment type="caution">
    <text evidence="3">The sequence shown here is derived from an EMBL/GenBank/DDBJ whole genome shotgun (WGS) entry which is preliminary data.</text>
</comment>
<dbReference type="CDD" id="cd03784">
    <property type="entry name" value="GT1_Gtf-like"/>
    <property type="match status" value="1"/>
</dbReference>
<evidence type="ECO:0000313" key="4">
    <source>
        <dbReference type="Proteomes" id="UP000236416"/>
    </source>
</evidence>
<keyword evidence="4" id="KW-1185">Reference proteome</keyword>
<dbReference type="Pfam" id="PF06722">
    <property type="entry name" value="EryCIII-like_C"/>
    <property type="match status" value="1"/>
</dbReference>
<dbReference type="GO" id="GO:0008194">
    <property type="term" value="F:UDP-glycosyltransferase activity"/>
    <property type="evidence" value="ECO:0007669"/>
    <property type="project" value="InterPro"/>
</dbReference>
<dbReference type="Gene3D" id="3.40.50.2000">
    <property type="entry name" value="Glycogen Phosphorylase B"/>
    <property type="match status" value="2"/>
</dbReference>
<dbReference type="GO" id="GO:0005975">
    <property type="term" value="P:carbohydrate metabolic process"/>
    <property type="evidence" value="ECO:0007669"/>
    <property type="project" value="InterPro"/>
</dbReference>
<keyword evidence="3" id="KW-0808">Transferase</keyword>
<dbReference type="PANTHER" id="PTHR48050:SF13">
    <property type="entry name" value="STEROL 3-BETA-GLUCOSYLTRANSFERASE UGT80A2"/>
    <property type="match status" value="1"/>
</dbReference>
<dbReference type="GO" id="GO:0033072">
    <property type="term" value="P:vancomycin biosynthetic process"/>
    <property type="evidence" value="ECO:0007669"/>
    <property type="project" value="UniProtKB-ARBA"/>
</dbReference>
<feature type="domain" description="Erythromycin biosynthesis protein CIII-like C-terminal" evidence="2">
    <location>
        <begin position="313"/>
        <end position="409"/>
    </location>
</feature>
<evidence type="ECO:0000259" key="1">
    <source>
        <dbReference type="Pfam" id="PF03033"/>
    </source>
</evidence>
<dbReference type="InterPro" id="IPR004276">
    <property type="entry name" value="GlycoTrans_28_N"/>
</dbReference>
<dbReference type="Proteomes" id="UP000236416">
    <property type="component" value="Unassembled WGS sequence"/>
</dbReference>
<accession>A0A2K4MLI6</accession>
<protein>
    <submittedName>
        <fullName evidence="3">Glycosyltransferase</fullName>
    </submittedName>
</protein>
<dbReference type="GO" id="GO:0016758">
    <property type="term" value="F:hexosyltransferase activity"/>
    <property type="evidence" value="ECO:0007669"/>
    <property type="project" value="InterPro"/>
</dbReference>
<gene>
    <name evidence="3" type="ORF">C2134_14975</name>
</gene>
<dbReference type="EMBL" id="PPTF01000068">
    <property type="protein sequence ID" value="POA97947.1"/>
    <property type="molecule type" value="Genomic_DNA"/>
</dbReference>
<dbReference type="InterPro" id="IPR002213">
    <property type="entry name" value="UDP_glucos_trans"/>
</dbReference>
<name>A0A2K4MLI6_9NEIS</name>
<dbReference type="InterPro" id="IPR050426">
    <property type="entry name" value="Glycosyltransferase_28"/>
</dbReference>
<dbReference type="PANTHER" id="PTHR48050">
    <property type="entry name" value="STEROL 3-BETA-GLUCOSYLTRANSFERASE"/>
    <property type="match status" value="1"/>
</dbReference>
<feature type="domain" description="Glycosyltransferase family 28 N-terminal" evidence="1">
    <location>
        <begin position="23"/>
        <end position="93"/>
    </location>
</feature>
<evidence type="ECO:0000259" key="2">
    <source>
        <dbReference type="Pfam" id="PF06722"/>
    </source>
</evidence>
<dbReference type="InterPro" id="IPR010610">
    <property type="entry name" value="EryCIII-like_C"/>
</dbReference>